<reference evidence="1" key="2">
    <citation type="journal article" date="2015" name="Data Brief">
        <title>Shoot transcriptome of the giant reed, Arundo donax.</title>
        <authorList>
            <person name="Barrero R.A."/>
            <person name="Guerrero F.D."/>
            <person name="Moolhuijzen P."/>
            <person name="Goolsby J.A."/>
            <person name="Tidwell J."/>
            <person name="Bellgard S.E."/>
            <person name="Bellgard M.I."/>
        </authorList>
    </citation>
    <scope>NUCLEOTIDE SEQUENCE</scope>
    <source>
        <tissue evidence="1">Shoot tissue taken approximately 20 cm above the soil surface</tissue>
    </source>
</reference>
<name>A0A0A9Q6M3_ARUDO</name>
<reference evidence="1" key="1">
    <citation type="submission" date="2014-09" db="EMBL/GenBank/DDBJ databases">
        <authorList>
            <person name="Magalhaes I.L.F."/>
            <person name="Oliveira U."/>
            <person name="Santos F.R."/>
            <person name="Vidigal T.H.D.A."/>
            <person name="Brescovit A.D."/>
            <person name="Santos A.J."/>
        </authorList>
    </citation>
    <scope>NUCLEOTIDE SEQUENCE</scope>
    <source>
        <tissue evidence="1">Shoot tissue taken approximately 20 cm above the soil surface</tissue>
    </source>
</reference>
<sequence>MRTGQKGMLCLLAIEVLEMIYSCSTTRKYLNSLGSQVHFSLD</sequence>
<accession>A0A0A9Q6M3</accession>
<evidence type="ECO:0000313" key="1">
    <source>
        <dbReference type="EMBL" id="JAE33783.1"/>
    </source>
</evidence>
<proteinExistence type="predicted"/>
<organism evidence="1">
    <name type="scientific">Arundo donax</name>
    <name type="common">Giant reed</name>
    <name type="synonym">Donax arundinaceus</name>
    <dbReference type="NCBI Taxonomy" id="35708"/>
    <lineage>
        <taxon>Eukaryota</taxon>
        <taxon>Viridiplantae</taxon>
        <taxon>Streptophyta</taxon>
        <taxon>Embryophyta</taxon>
        <taxon>Tracheophyta</taxon>
        <taxon>Spermatophyta</taxon>
        <taxon>Magnoliopsida</taxon>
        <taxon>Liliopsida</taxon>
        <taxon>Poales</taxon>
        <taxon>Poaceae</taxon>
        <taxon>PACMAD clade</taxon>
        <taxon>Arundinoideae</taxon>
        <taxon>Arundineae</taxon>
        <taxon>Arundo</taxon>
    </lineage>
</organism>
<dbReference type="AlphaFoldDB" id="A0A0A9Q6M3"/>
<dbReference type="EMBL" id="GBRH01164113">
    <property type="protein sequence ID" value="JAE33783.1"/>
    <property type="molecule type" value="Transcribed_RNA"/>
</dbReference>
<protein>
    <submittedName>
        <fullName evidence="1">Uncharacterized protein</fullName>
    </submittedName>
</protein>